<name>A0A8F8PQS1_9VIRU</name>
<proteinExistence type="predicted"/>
<accession>A0A8F8PQS1</accession>
<sequence>MDYLSLKSLLQQLTNSKLDQNSVLHLPIVVKPKKVLFTSAEDQQVVPSGKEWNLVNLSFGSPYFTSKQETQSRTLGDLIKVLRELEAEDSDAAVTFDDHVLKTIDFTSKIVLGFNTEPLTKTLAKTSFNPFRTIDLDERVRKVESLFYVSDHLQKKELLTQLQSVLPESSGVFIYKLKNPALGKQMYIVTQVFHDMKEYDLEYLVTRHIIMKSDQS</sequence>
<gene>
    <name evidence="1" type="ORF">KOM_12_114</name>
</gene>
<dbReference type="EMBL" id="MZ420154">
    <property type="protein sequence ID" value="QYA18384.1"/>
    <property type="molecule type" value="Genomic_DNA"/>
</dbReference>
<protein>
    <submittedName>
        <fullName evidence="1">Uncharacterized protein</fullName>
    </submittedName>
</protein>
<evidence type="ECO:0000313" key="1">
    <source>
        <dbReference type="EMBL" id="QYA18384.1"/>
    </source>
</evidence>
<reference evidence="1" key="1">
    <citation type="submission" date="2021-06" db="EMBL/GenBank/DDBJ databases">
        <authorList>
            <person name="Rolland C."/>
        </authorList>
    </citation>
    <scope>NUCLEOTIDE SEQUENCE</scope>
    <source>
        <strain evidence="1">347.936635</strain>
    </source>
</reference>
<organism evidence="1">
    <name type="scientific">Clandestinovirus</name>
    <dbReference type="NCBI Taxonomy" id="2831644"/>
    <lineage>
        <taxon>Viruses</taxon>
    </lineage>
</organism>